<sequence>MKYVRPLSLFKDLIGVKTHAQKGKRLLGLDVGDKYVGLAVSDHTNKIASPLSVLLRSEAKMDLMATDFQCLISELSLGGFVVGYPSDERWNNDDRLFTQEAPDFSAGYRADERVKTVNVVQVQHFVNELCGTGILKDINYTYWGEAFTTKLVELQLQDLHFHPVQSKTMLDKFAAVGILQEYLDYVNRKLKS</sequence>
<reference evidence="2" key="1">
    <citation type="journal article" date="2023" name="Front. Plant Sci.">
        <title>Chromosomal-level genome assembly of Melastoma candidum provides insights into trichome evolution.</title>
        <authorList>
            <person name="Zhong Y."/>
            <person name="Wu W."/>
            <person name="Sun C."/>
            <person name="Zou P."/>
            <person name="Liu Y."/>
            <person name="Dai S."/>
            <person name="Zhou R."/>
        </authorList>
    </citation>
    <scope>NUCLEOTIDE SEQUENCE [LARGE SCALE GENOMIC DNA]</scope>
</reference>
<evidence type="ECO:0000313" key="2">
    <source>
        <dbReference type="Proteomes" id="UP001057402"/>
    </source>
</evidence>
<accession>A0ACB9S7E7</accession>
<comment type="caution">
    <text evidence="1">The sequence shown here is derived from an EMBL/GenBank/DDBJ whole genome shotgun (WGS) entry which is preliminary data.</text>
</comment>
<name>A0ACB9S7E7_9MYRT</name>
<organism evidence="1 2">
    <name type="scientific">Melastoma candidum</name>
    <dbReference type="NCBI Taxonomy" id="119954"/>
    <lineage>
        <taxon>Eukaryota</taxon>
        <taxon>Viridiplantae</taxon>
        <taxon>Streptophyta</taxon>
        <taxon>Embryophyta</taxon>
        <taxon>Tracheophyta</taxon>
        <taxon>Spermatophyta</taxon>
        <taxon>Magnoliopsida</taxon>
        <taxon>eudicotyledons</taxon>
        <taxon>Gunneridae</taxon>
        <taxon>Pentapetalae</taxon>
        <taxon>rosids</taxon>
        <taxon>malvids</taxon>
        <taxon>Myrtales</taxon>
        <taxon>Melastomataceae</taxon>
        <taxon>Melastomatoideae</taxon>
        <taxon>Melastomateae</taxon>
        <taxon>Melastoma</taxon>
    </lineage>
</organism>
<keyword evidence="2" id="KW-1185">Reference proteome</keyword>
<dbReference type="EMBL" id="CM042881">
    <property type="protein sequence ID" value="KAI4387074.1"/>
    <property type="molecule type" value="Genomic_DNA"/>
</dbReference>
<gene>
    <name evidence="1" type="ORF">MLD38_004934</name>
</gene>
<dbReference type="Proteomes" id="UP001057402">
    <property type="component" value="Chromosome 2"/>
</dbReference>
<protein>
    <submittedName>
        <fullName evidence="1">Uncharacterized protein</fullName>
    </submittedName>
</protein>
<proteinExistence type="predicted"/>
<evidence type="ECO:0000313" key="1">
    <source>
        <dbReference type="EMBL" id="KAI4387074.1"/>
    </source>
</evidence>